<evidence type="ECO:0008006" key="6">
    <source>
        <dbReference type="Google" id="ProtNLM"/>
    </source>
</evidence>
<protein>
    <recommendedName>
        <fullName evidence="6">Prepilin-type N-terminal cleavage/methylation domain-containing protein</fullName>
    </recommendedName>
</protein>
<evidence type="ECO:0000256" key="1">
    <source>
        <dbReference type="ARBA" id="ARBA00004241"/>
    </source>
</evidence>
<dbReference type="STRING" id="1385514.N782_11245"/>
<name>A0A0A2TE07_9BACI</name>
<comment type="caution">
    <text evidence="4">The sequence shown here is derived from an EMBL/GenBank/DDBJ whole genome shotgun (WGS) entry which is preliminary data.</text>
</comment>
<dbReference type="RefSeq" id="WP_036819402.1">
    <property type="nucleotide sequence ID" value="NZ_AVBF01000026.1"/>
</dbReference>
<dbReference type="GO" id="GO:0030420">
    <property type="term" value="P:establishment of competence for transformation"/>
    <property type="evidence" value="ECO:0007669"/>
    <property type="project" value="UniProtKB-KW"/>
</dbReference>
<dbReference type="eggNOG" id="ENOG5032YBQ">
    <property type="taxonomic scope" value="Bacteria"/>
</dbReference>
<keyword evidence="5" id="KW-1185">Reference proteome</keyword>
<sequence length="139" mass="15868">MIKLLQNQRGVTLVELLAAITLLSIVLLLIGNVHISGQKQYIKQSEQVEKQSTVRYATNVITRNIRRSNNITVSENELSIDSDKYKLVKEKIMKNNHIFVEDIKTFNVEKKDKKITLTITSASNQKNPPSLSTVIYVRE</sequence>
<evidence type="ECO:0000313" key="5">
    <source>
        <dbReference type="Proteomes" id="UP000030147"/>
    </source>
</evidence>
<keyword evidence="2" id="KW-0178">Competence</keyword>
<keyword evidence="3" id="KW-0812">Transmembrane</keyword>
<accession>A0A0A2TE07</accession>
<proteinExistence type="predicted"/>
<comment type="subcellular location">
    <subcellularLocation>
        <location evidence="1">Cell surface</location>
    </subcellularLocation>
</comment>
<evidence type="ECO:0000256" key="3">
    <source>
        <dbReference type="SAM" id="Phobius"/>
    </source>
</evidence>
<dbReference type="EMBL" id="AVBF01000026">
    <property type="protein sequence ID" value="KGP72658.1"/>
    <property type="molecule type" value="Genomic_DNA"/>
</dbReference>
<dbReference type="GO" id="GO:0009986">
    <property type="term" value="C:cell surface"/>
    <property type="evidence" value="ECO:0007669"/>
    <property type="project" value="UniProtKB-SubCell"/>
</dbReference>
<gene>
    <name evidence="4" type="ORF">N782_11245</name>
</gene>
<dbReference type="NCBIfam" id="TIGR02532">
    <property type="entry name" value="IV_pilin_GFxxxE"/>
    <property type="match status" value="1"/>
</dbReference>
<dbReference type="InterPro" id="IPR012902">
    <property type="entry name" value="N_methyl_site"/>
</dbReference>
<dbReference type="PROSITE" id="PS00409">
    <property type="entry name" value="PROKAR_NTER_METHYL"/>
    <property type="match status" value="1"/>
</dbReference>
<feature type="transmembrane region" description="Helical" evidence="3">
    <location>
        <begin position="12"/>
        <end position="35"/>
    </location>
</feature>
<keyword evidence="3" id="KW-0472">Membrane</keyword>
<keyword evidence="3" id="KW-1133">Transmembrane helix</keyword>
<dbReference type="OrthoDB" id="2968679at2"/>
<organism evidence="4 5">
    <name type="scientific">Pontibacillus yanchengensis Y32</name>
    <dbReference type="NCBI Taxonomy" id="1385514"/>
    <lineage>
        <taxon>Bacteria</taxon>
        <taxon>Bacillati</taxon>
        <taxon>Bacillota</taxon>
        <taxon>Bacilli</taxon>
        <taxon>Bacillales</taxon>
        <taxon>Bacillaceae</taxon>
        <taxon>Pontibacillus</taxon>
    </lineage>
</organism>
<reference evidence="4 5" key="1">
    <citation type="journal article" date="2015" name="Stand. Genomic Sci.">
        <title>High quality draft genome sequence of the moderately halophilic bacterium Pontibacillus yanchengensis Y32(T) and comparison among Pontibacillus genomes.</title>
        <authorList>
            <person name="Huang J."/>
            <person name="Qiao Z.X."/>
            <person name="Tang J.W."/>
            <person name="Wang G."/>
        </authorList>
    </citation>
    <scope>NUCLEOTIDE SEQUENCE [LARGE SCALE GENOMIC DNA]</scope>
    <source>
        <strain evidence="4 5">Y32</strain>
    </source>
</reference>
<evidence type="ECO:0000313" key="4">
    <source>
        <dbReference type="EMBL" id="KGP72658.1"/>
    </source>
</evidence>
<dbReference type="AlphaFoldDB" id="A0A0A2TE07"/>
<evidence type="ECO:0000256" key="2">
    <source>
        <dbReference type="ARBA" id="ARBA00023287"/>
    </source>
</evidence>
<dbReference type="Proteomes" id="UP000030147">
    <property type="component" value="Unassembled WGS sequence"/>
</dbReference>
<dbReference type="Pfam" id="PF07963">
    <property type="entry name" value="N_methyl"/>
    <property type="match status" value="1"/>
</dbReference>